<evidence type="ECO:0000313" key="3">
    <source>
        <dbReference type="Proteomes" id="UP000736672"/>
    </source>
</evidence>
<reference evidence="2" key="1">
    <citation type="journal article" date="2021" name="Nat. Commun.">
        <title>Genetic determinants of endophytism in the Arabidopsis root mycobiome.</title>
        <authorList>
            <person name="Mesny F."/>
            <person name="Miyauchi S."/>
            <person name="Thiergart T."/>
            <person name="Pickel B."/>
            <person name="Atanasova L."/>
            <person name="Karlsson M."/>
            <person name="Huettel B."/>
            <person name="Barry K.W."/>
            <person name="Haridas S."/>
            <person name="Chen C."/>
            <person name="Bauer D."/>
            <person name="Andreopoulos W."/>
            <person name="Pangilinan J."/>
            <person name="LaButti K."/>
            <person name="Riley R."/>
            <person name="Lipzen A."/>
            <person name="Clum A."/>
            <person name="Drula E."/>
            <person name="Henrissat B."/>
            <person name="Kohler A."/>
            <person name="Grigoriev I.V."/>
            <person name="Martin F.M."/>
            <person name="Hacquard S."/>
        </authorList>
    </citation>
    <scope>NUCLEOTIDE SEQUENCE</scope>
    <source>
        <strain evidence="2">FSSC 5 MPI-SDFR-AT-0091</strain>
    </source>
</reference>
<dbReference type="PANTHER" id="PTHR47534">
    <property type="entry name" value="YALI0E05731P"/>
    <property type="match status" value="1"/>
</dbReference>
<dbReference type="EMBL" id="JAGTJS010000034">
    <property type="protein sequence ID" value="KAH7230873.1"/>
    <property type="molecule type" value="Genomic_DNA"/>
</dbReference>
<proteinExistence type="predicted"/>
<dbReference type="Gene3D" id="3.40.50.720">
    <property type="entry name" value="NAD(P)-binding Rossmann-like Domain"/>
    <property type="match status" value="1"/>
</dbReference>
<dbReference type="Proteomes" id="UP000736672">
    <property type="component" value="Unassembled WGS sequence"/>
</dbReference>
<dbReference type="OrthoDB" id="2898509at2759"/>
<evidence type="ECO:0000313" key="2">
    <source>
        <dbReference type="EMBL" id="KAH7230873.1"/>
    </source>
</evidence>
<evidence type="ECO:0008006" key="4">
    <source>
        <dbReference type="Google" id="ProtNLM"/>
    </source>
</evidence>
<dbReference type="AlphaFoldDB" id="A0A9P9G2A9"/>
<dbReference type="PANTHER" id="PTHR47534:SF3">
    <property type="entry name" value="ALCOHOL DEHYDROGENASE-LIKE C-TERMINAL DOMAIN-CONTAINING PROTEIN"/>
    <property type="match status" value="1"/>
</dbReference>
<dbReference type="InterPro" id="IPR052228">
    <property type="entry name" value="Sec_Metab_Biosynth_Oxidored"/>
</dbReference>
<name>A0A9P9G2A9_FUSSL</name>
<sequence>MVKLSTMRVALTAFTPKSQGFVAVFVGGTSGIGEAAVKSFARWATGATAYVVGRNAASAATTLATCRELSPSSTFEFIQQDIVLLRDVDRVCSHIGQTESKVDLLYMTPDIPTMSGRVETAEGIDKLMSLRYYGRMRFIHNLLPLLEQATCPRVVSVLGPKRFEHGVNLNDLGLRENYGNVASLSHCSYMNTFCMEEYAERQPTVSFVHVYPGLVLTTNVTTGPLPWIVRKLIRWVIYPMLSLFAQSYDEAGDRMMFISLSGSLPSKSNNGHGGRAALGCTDNSQVLVGSDGAIGSGSYCVDWKASRMDNSATLNKLRLADARAGVWEHTMGTFASILGSTT</sequence>
<evidence type="ECO:0000256" key="1">
    <source>
        <dbReference type="ARBA" id="ARBA00023002"/>
    </source>
</evidence>
<accession>A0A9P9G2A9</accession>
<organism evidence="2 3">
    <name type="scientific">Fusarium solani</name>
    <name type="common">Filamentous fungus</name>
    <dbReference type="NCBI Taxonomy" id="169388"/>
    <lineage>
        <taxon>Eukaryota</taxon>
        <taxon>Fungi</taxon>
        <taxon>Dikarya</taxon>
        <taxon>Ascomycota</taxon>
        <taxon>Pezizomycotina</taxon>
        <taxon>Sordariomycetes</taxon>
        <taxon>Hypocreomycetidae</taxon>
        <taxon>Hypocreales</taxon>
        <taxon>Nectriaceae</taxon>
        <taxon>Fusarium</taxon>
        <taxon>Fusarium solani species complex</taxon>
    </lineage>
</organism>
<dbReference type="InterPro" id="IPR002347">
    <property type="entry name" value="SDR_fam"/>
</dbReference>
<dbReference type="GO" id="GO:0016491">
    <property type="term" value="F:oxidoreductase activity"/>
    <property type="evidence" value="ECO:0007669"/>
    <property type="project" value="UniProtKB-KW"/>
</dbReference>
<protein>
    <recommendedName>
        <fullName evidence="4">Short-chain dehydrogenase/reductase</fullName>
    </recommendedName>
</protein>
<keyword evidence="1" id="KW-0560">Oxidoreductase</keyword>
<dbReference type="InterPro" id="IPR036291">
    <property type="entry name" value="NAD(P)-bd_dom_sf"/>
</dbReference>
<dbReference type="Pfam" id="PF00106">
    <property type="entry name" value="adh_short"/>
    <property type="match status" value="1"/>
</dbReference>
<gene>
    <name evidence="2" type="ORF">B0J15DRAFT_506105</name>
</gene>
<keyword evidence="3" id="KW-1185">Reference proteome</keyword>
<dbReference type="SUPFAM" id="SSF51735">
    <property type="entry name" value="NAD(P)-binding Rossmann-fold domains"/>
    <property type="match status" value="1"/>
</dbReference>
<comment type="caution">
    <text evidence="2">The sequence shown here is derived from an EMBL/GenBank/DDBJ whole genome shotgun (WGS) entry which is preliminary data.</text>
</comment>